<dbReference type="InterPro" id="IPR001279">
    <property type="entry name" value="Metallo-B-lactamas"/>
</dbReference>
<evidence type="ECO:0000259" key="1">
    <source>
        <dbReference type="Pfam" id="PF00753"/>
    </source>
</evidence>
<comment type="caution">
    <text evidence="2">The sequence shown here is derived from an EMBL/GenBank/DDBJ whole genome shotgun (WGS) entry which is preliminary data.</text>
</comment>
<evidence type="ECO:0000313" key="3">
    <source>
        <dbReference type="Proteomes" id="UP000256562"/>
    </source>
</evidence>
<dbReference type="Proteomes" id="UP000256562">
    <property type="component" value="Unassembled WGS sequence"/>
</dbReference>
<dbReference type="OrthoDB" id="1846420at2"/>
<dbReference type="Pfam" id="PF00753">
    <property type="entry name" value="Lactamase_B"/>
    <property type="match status" value="1"/>
</dbReference>
<accession>A0A3E0IKZ4</accession>
<protein>
    <recommendedName>
        <fullName evidence="1">Metallo-beta-lactamase domain-containing protein</fullName>
    </recommendedName>
</protein>
<dbReference type="SUPFAM" id="SSF56281">
    <property type="entry name" value="Metallo-hydrolase/oxidoreductase"/>
    <property type="match status" value="1"/>
</dbReference>
<dbReference type="EMBL" id="QKXQ01000683">
    <property type="protein sequence ID" value="REH89433.1"/>
    <property type="molecule type" value="Genomic_DNA"/>
</dbReference>
<gene>
    <name evidence="2" type="ORF">DOS83_13335</name>
</gene>
<dbReference type="PANTHER" id="PTHR47619:SF1">
    <property type="entry name" value="EXODEOXYRIBONUCLEASE WALJ"/>
    <property type="match status" value="1"/>
</dbReference>
<name>A0A3E0IKZ4_9STAP</name>
<dbReference type="AlphaFoldDB" id="A0A3E0IKZ4"/>
<dbReference type="PANTHER" id="PTHR47619">
    <property type="entry name" value="METALLO-HYDROLASE YYCJ-RELATED"/>
    <property type="match status" value="1"/>
</dbReference>
<sequence>MDYKIIASGSKGNAVLINNVLVDCGVAFNKIKEHLYDVTILLLTHIHSDHIRPSTLNKIKKQFPHITIVGNYEVAQIYGVDEIINKNFPLEIKEYVFEAFECIHDVTTYGYVWNYKGVEIIYATDTNSLEHAPKKQYDYLFLESNYDIVKLEAARGKVKKYGYDPYVSGLRHLSTKDCKTFYYLYRRNRDSVLIELHKSERFY</sequence>
<dbReference type="Gene3D" id="3.60.15.10">
    <property type="entry name" value="Ribonuclease Z/Hydroxyacylglutathione hydrolase-like"/>
    <property type="match status" value="1"/>
</dbReference>
<reference evidence="2 3" key="1">
    <citation type="journal article" date="2018" name="Vet. Microbiol.">
        <title>Characterisation of Staphylococcus felis isolated from cats using whole genome sequencing.</title>
        <authorList>
            <person name="Worthing K."/>
            <person name="Pang S."/>
            <person name="Trott D.J."/>
            <person name="Abraham S."/>
            <person name="Coombs G.W."/>
            <person name="Jordan D."/>
            <person name="McIntyre L."/>
            <person name="Davies M.R."/>
            <person name="Norris J."/>
        </authorList>
    </citation>
    <scope>NUCLEOTIDE SEQUENCE [LARGE SCALE GENOMIC DNA]</scope>
    <source>
        <strain evidence="2 3">F9</strain>
    </source>
</reference>
<organism evidence="2 3">
    <name type="scientific">Staphylococcus felis</name>
    <dbReference type="NCBI Taxonomy" id="46127"/>
    <lineage>
        <taxon>Bacteria</taxon>
        <taxon>Bacillati</taxon>
        <taxon>Bacillota</taxon>
        <taxon>Bacilli</taxon>
        <taxon>Bacillales</taxon>
        <taxon>Staphylococcaceae</taxon>
        <taxon>Staphylococcus</taxon>
    </lineage>
</organism>
<proteinExistence type="predicted"/>
<dbReference type="InterPro" id="IPR052533">
    <property type="entry name" value="WalJ/YycJ-like"/>
</dbReference>
<dbReference type="InterPro" id="IPR036866">
    <property type="entry name" value="RibonucZ/Hydroxyglut_hydro"/>
</dbReference>
<feature type="domain" description="Metallo-beta-lactamase" evidence="1">
    <location>
        <begin position="12"/>
        <end position="51"/>
    </location>
</feature>
<evidence type="ECO:0000313" key="2">
    <source>
        <dbReference type="EMBL" id="REH89433.1"/>
    </source>
</evidence>